<feature type="domain" description="Glycosyltransferase RgtA/B/C/D-like" evidence="9">
    <location>
        <begin position="66"/>
        <end position="228"/>
    </location>
</feature>
<dbReference type="Proteomes" id="UP000321820">
    <property type="component" value="Chromosome"/>
</dbReference>
<evidence type="ECO:0000256" key="6">
    <source>
        <dbReference type="ARBA" id="ARBA00022989"/>
    </source>
</evidence>
<evidence type="ECO:0000256" key="5">
    <source>
        <dbReference type="ARBA" id="ARBA00022692"/>
    </source>
</evidence>
<evidence type="ECO:0000256" key="3">
    <source>
        <dbReference type="ARBA" id="ARBA00022676"/>
    </source>
</evidence>
<comment type="subcellular location">
    <subcellularLocation>
        <location evidence="1">Cell membrane</location>
        <topology evidence="1">Multi-pass membrane protein</topology>
    </subcellularLocation>
</comment>
<dbReference type="AlphaFoldDB" id="A0A5B9EC78"/>
<feature type="transmembrane region" description="Helical" evidence="8">
    <location>
        <begin position="286"/>
        <end position="303"/>
    </location>
</feature>
<dbReference type="GO" id="GO:0009103">
    <property type="term" value="P:lipopolysaccharide biosynthetic process"/>
    <property type="evidence" value="ECO:0007669"/>
    <property type="project" value="UniProtKB-ARBA"/>
</dbReference>
<dbReference type="Pfam" id="PF13231">
    <property type="entry name" value="PMT_2"/>
    <property type="match status" value="1"/>
</dbReference>
<feature type="transmembrane region" description="Helical" evidence="8">
    <location>
        <begin position="309"/>
        <end position="327"/>
    </location>
</feature>
<dbReference type="InterPro" id="IPR050297">
    <property type="entry name" value="LipidA_mod_glycosyltrf_83"/>
</dbReference>
<evidence type="ECO:0000256" key="1">
    <source>
        <dbReference type="ARBA" id="ARBA00004651"/>
    </source>
</evidence>
<dbReference type="InterPro" id="IPR038731">
    <property type="entry name" value="RgtA/B/C-like"/>
</dbReference>
<evidence type="ECO:0000259" key="9">
    <source>
        <dbReference type="Pfam" id="PF13231"/>
    </source>
</evidence>
<keyword evidence="6 8" id="KW-1133">Transmembrane helix</keyword>
<dbReference type="EMBL" id="CP042806">
    <property type="protein sequence ID" value="QEE29803.1"/>
    <property type="molecule type" value="Genomic_DNA"/>
</dbReference>
<proteinExistence type="predicted"/>
<feature type="transmembrane region" description="Helical" evidence="8">
    <location>
        <begin position="251"/>
        <end position="274"/>
    </location>
</feature>
<name>A0A5B9EC78_9BACT</name>
<dbReference type="PANTHER" id="PTHR33908">
    <property type="entry name" value="MANNOSYLTRANSFERASE YKCB-RELATED"/>
    <property type="match status" value="1"/>
</dbReference>
<dbReference type="KEGG" id="talb:FTW19_18525"/>
<dbReference type="GO" id="GO:0016763">
    <property type="term" value="F:pentosyltransferase activity"/>
    <property type="evidence" value="ECO:0007669"/>
    <property type="project" value="TreeGrafter"/>
</dbReference>
<keyword evidence="11" id="KW-1185">Reference proteome</keyword>
<evidence type="ECO:0000256" key="2">
    <source>
        <dbReference type="ARBA" id="ARBA00022475"/>
    </source>
</evidence>
<evidence type="ECO:0000313" key="11">
    <source>
        <dbReference type="Proteomes" id="UP000321820"/>
    </source>
</evidence>
<evidence type="ECO:0000256" key="7">
    <source>
        <dbReference type="ARBA" id="ARBA00023136"/>
    </source>
</evidence>
<feature type="transmembrane region" description="Helical" evidence="8">
    <location>
        <begin position="211"/>
        <end position="231"/>
    </location>
</feature>
<dbReference type="PANTHER" id="PTHR33908:SF11">
    <property type="entry name" value="MEMBRANE PROTEIN"/>
    <property type="match status" value="1"/>
</dbReference>
<evidence type="ECO:0000256" key="8">
    <source>
        <dbReference type="SAM" id="Phobius"/>
    </source>
</evidence>
<keyword evidence="7 8" id="KW-0472">Membrane</keyword>
<keyword evidence="2" id="KW-1003">Cell membrane</keyword>
<feature type="transmembrane region" description="Helical" evidence="8">
    <location>
        <begin position="339"/>
        <end position="362"/>
    </location>
</feature>
<protein>
    <submittedName>
        <fullName evidence="10">Glycosyltransferase family 39 protein</fullName>
    </submittedName>
</protein>
<feature type="transmembrane region" description="Helical" evidence="8">
    <location>
        <begin position="91"/>
        <end position="111"/>
    </location>
</feature>
<evidence type="ECO:0000256" key="4">
    <source>
        <dbReference type="ARBA" id="ARBA00022679"/>
    </source>
</evidence>
<feature type="transmembrane region" description="Helical" evidence="8">
    <location>
        <begin position="169"/>
        <end position="199"/>
    </location>
</feature>
<keyword evidence="4 10" id="KW-0808">Transferase</keyword>
<feature type="transmembrane region" description="Helical" evidence="8">
    <location>
        <begin position="146"/>
        <end position="163"/>
    </location>
</feature>
<dbReference type="OrthoDB" id="9811222at2"/>
<evidence type="ECO:0000313" key="10">
    <source>
        <dbReference type="EMBL" id="QEE29803.1"/>
    </source>
</evidence>
<sequence length="530" mass="59165">MAASVIVRPADPTLLQAIRLATIFALIKLAIHVGTNLLEPAIGYGYFRDEFYYLICGRHLAWGYVDHGPVVAVQARLAELLFGHSLAGIRMFSALAGAARVFLTGLLAWALGGRRPAQGLAMLCVLCAPQYLGLDSFLSMNSFESMFWMTCLLALILLQRNLWPPQRAWIVLGVSAGLGLLNKPSMMFFLIAVGLALLCTPQRKLLFTRHAAMGIALLLLIASPNVIWQAVHHWPTLEFLENGRKGGKNISLGFLAFFLAQFKNVNPVAAFVWIPGVVFLLRRAQWRWLGLTWVFTYAMMFVLHAKDYYLVPVYPIAFAAGGLAWEARFATRKAVHWDYPIAFPILSGLIALIAIISLPMAIPVLPVESWLRYMKATHLYDSSTNTETDSSGMLPQFYADRFGWDELSAKIRAAYQSLPPEDQRKAVVTAGNYGEASSLLFLNKPGEIPPVVSGHNTHFLWGPQGATGEVVFSINAAKLPAMLEYYQSCTVVGHLDHPYAMPFENRRNIYLCRNRKKNLTEDWASFKLYY</sequence>
<keyword evidence="3" id="KW-0328">Glycosyltransferase</keyword>
<keyword evidence="5 8" id="KW-0812">Transmembrane</keyword>
<dbReference type="RefSeq" id="WP_147649073.1">
    <property type="nucleotide sequence ID" value="NZ_CP042806.1"/>
</dbReference>
<reference evidence="10 11" key="1">
    <citation type="submission" date="2019-08" db="EMBL/GenBank/DDBJ databases">
        <title>Complete genome sequence of Terriglobus albidus strain ORNL.</title>
        <authorList>
            <person name="Podar M."/>
        </authorList>
    </citation>
    <scope>NUCLEOTIDE SEQUENCE [LARGE SCALE GENOMIC DNA]</scope>
    <source>
        <strain evidence="10 11">ORNL</strain>
    </source>
</reference>
<accession>A0A5B9EC78</accession>
<organism evidence="10 11">
    <name type="scientific">Terriglobus albidus</name>
    <dbReference type="NCBI Taxonomy" id="1592106"/>
    <lineage>
        <taxon>Bacteria</taxon>
        <taxon>Pseudomonadati</taxon>
        <taxon>Acidobacteriota</taxon>
        <taxon>Terriglobia</taxon>
        <taxon>Terriglobales</taxon>
        <taxon>Acidobacteriaceae</taxon>
        <taxon>Terriglobus</taxon>
    </lineage>
</organism>
<dbReference type="GO" id="GO:0005886">
    <property type="term" value="C:plasma membrane"/>
    <property type="evidence" value="ECO:0007669"/>
    <property type="project" value="UniProtKB-SubCell"/>
</dbReference>
<gene>
    <name evidence="10" type="ORF">FTW19_18525</name>
</gene>